<protein>
    <submittedName>
        <fullName evidence="2">Uncharacterized protein</fullName>
    </submittedName>
</protein>
<feature type="region of interest" description="Disordered" evidence="1">
    <location>
        <begin position="48"/>
        <end position="92"/>
    </location>
</feature>
<name>A9P014_PICSI</name>
<evidence type="ECO:0000256" key="1">
    <source>
        <dbReference type="SAM" id="MobiDB-lite"/>
    </source>
</evidence>
<dbReference type="PANTHER" id="PTHR48210:SF1">
    <property type="entry name" value="OS05G0352800 PROTEIN"/>
    <property type="match status" value="1"/>
</dbReference>
<dbReference type="AlphaFoldDB" id="A9P014"/>
<evidence type="ECO:0000313" key="2">
    <source>
        <dbReference type="EMBL" id="ABK26225.1"/>
    </source>
</evidence>
<proteinExistence type="evidence at transcript level"/>
<feature type="compositionally biased region" description="Basic and acidic residues" evidence="1">
    <location>
        <begin position="83"/>
        <end position="92"/>
    </location>
</feature>
<reference evidence="2" key="1">
    <citation type="journal article" date="2008" name="BMC Genomics">
        <title>A conifer genomics resource of 200,000 spruce (Picea spp.) ESTs and 6,464 high-quality, sequence-finished full-length cDNAs for Sitka spruce (Picea sitchensis).</title>
        <authorList>
            <person name="Ralph S.G."/>
            <person name="Chun H.J."/>
            <person name="Kolosova N."/>
            <person name="Cooper D."/>
            <person name="Oddy C."/>
            <person name="Ritland C.E."/>
            <person name="Kirkpatrick R."/>
            <person name="Moore R."/>
            <person name="Barber S."/>
            <person name="Holt R.A."/>
            <person name="Jones S.J."/>
            <person name="Marra M.A."/>
            <person name="Douglas C.J."/>
            <person name="Ritland K."/>
            <person name="Bohlmann J."/>
        </authorList>
    </citation>
    <scope>NUCLEOTIDE SEQUENCE</scope>
    <source>
        <tissue evidence="2">Green portion of the leader tissue</tissue>
    </source>
</reference>
<organism evidence="2">
    <name type="scientific">Picea sitchensis</name>
    <name type="common">Sitka spruce</name>
    <name type="synonym">Pinus sitchensis</name>
    <dbReference type="NCBI Taxonomy" id="3332"/>
    <lineage>
        <taxon>Eukaryota</taxon>
        <taxon>Viridiplantae</taxon>
        <taxon>Streptophyta</taxon>
        <taxon>Embryophyta</taxon>
        <taxon>Tracheophyta</taxon>
        <taxon>Spermatophyta</taxon>
        <taxon>Pinopsida</taxon>
        <taxon>Pinidae</taxon>
        <taxon>Conifers I</taxon>
        <taxon>Pinales</taxon>
        <taxon>Pinaceae</taxon>
        <taxon>Picea</taxon>
    </lineage>
</organism>
<dbReference type="PANTHER" id="PTHR48210">
    <property type="entry name" value="OS05G0352800 PROTEIN"/>
    <property type="match status" value="1"/>
</dbReference>
<sequence>MEDYETEEKKQAAADVLFQYSQFVMACVGEGVHPSQLRIHLMKELSGMPTSLKKERPPHPSLVQSHTPSPDRMDRASSSSVAMERDAEYMQS</sequence>
<dbReference type="EMBL" id="EF086969">
    <property type="protein sequence ID" value="ABK26225.1"/>
    <property type="molecule type" value="mRNA"/>
</dbReference>
<accession>A9P014</accession>